<evidence type="ECO:0000313" key="3">
    <source>
        <dbReference type="Proteomes" id="UP000694240"/>
    </source>
</evidence>
<name>A0A8T1Z2B8_9BRAS</name>
<gene>
    <name evidence="2" type="ORF">ISN45_Aa06g034970</name>
</gene>
<dbReference type="PANTHER" id="PTHR31900:SF33">
    <property type="entry name" value="PROTEIN WITH RNI-LIKE_FBD-LIKE DOMAIN"/>
    <property type="match status" value="1"/>
</dbReference>
<dbReference type="SMART" id="SM00579">
    <property type="entry name" value="FBD"/>
    <property type="match status" value="1"/>
</dbReference>
<dbReference type="Proteomes" id="UP000694240">
    <property type="component" value="Chromosome 11"/>
</dbReference>
<reference evidence="2 3" key="1">
    <citation type="submission" date="2020-12" db="EMBL/GenBank/DDBJ databases">
        <title>Concerted genomic and epigenomic changes stabilize Arabidopsis allopolyploids.</title>
        <authorList>
            <person name="Chen Z."/>
        </authorList>
    </citation>
    <scope>NUCLEOTIDE SEQUENCE [LARGE SCALE GENOMIC DNA]</scope>
    <source>
        <strain evidence="2">Allo738</strain>
        <tissue evidence="2">Leaf</tissue>
    </source>
</reference>
<dbReference type="Pfam" id="PF08387">
    <property type="entry name" value="FBD"/>
    <property type="match status" value="1"/>
</dbReference>
<proteinExistence type="predicted"/>
<evidence type="ECO:0000313" key="2">
    <source>
        <dbReference type="EMBL" id="KAG7552921.1"/>
    </source>
</evidence>
<sequence>MDYLSLSDLQKSRNHFLTTEEAVWTSALSSRWRTLWQWVPTLELDSVYFPNNKECVDFINKFLNFQSEFYLREFKLVTGGHVSRYEPCLSRVIKHKIQHLQVDNKLGFRNIKIPLNQYVCENLVCLKLHFARLTDFESLSLPCLKIMYLEGVTFSRYVVVFDTPRLEYMSLIDYKFRRLLKIISMSDSVKVDIDVDFDEPRRHNLSERNIIYNLLNNFSAVGDMTVSCKTLKLIYSIQHMNPLPKFRDLTRMRATMFLNTSLEVLPIVLESCPNMKHVTLELVNDDHPVAVVTNLSTVLSFCLVSSLESVEMESPITEKAKEKKLVRYFLDNATSLKKLVLHLNLSHGEKQEPGLYKKLFDSPRRSSVCQFEVTTVVHTAKL</sequence>
<dbReference type="InterPro" id="IPR006566">
    <property type="entry name" value="FBD"/>
</dbReference>
<organism evidence="2 3">
    <name type="scientific">Arabidopsis thaliana x Arabidopsis arenosa</name>
    <dbReference type="NCBI Taxonomy" id="1240361"/>
    <lineage>
        <taxon>Eukaryota</taxon>
        <taxon>Viridiplantae</taxon>
        <taxon>Streptophyta</taxon>
        <taxon>Embryophyta</taxon>
        <taxon>Tracheophyta</taxon>
        <taxon>Spermatophyta</taxon>
        <taxon>Magnoliopsida</taxon>
        <taxon>eudicotyledons</taxon>
        <taxon>Gunneridae</taxon>
        <taxon>Pentapetalae</taxon>
        <taxon>rosids</taxon>
        <taxon>malvids</taxon>
        <taxon>Brassicales</taxon>
        <taxon>Brassicaceae</taxon>
        <taxon>Camelineae</taxon>
        <taxon>Arabidopsis</taxon>
    </lineage>
</organism>
<dbReference type="AlphaFoldDB" id="A0A8T1Z2B8"/>
<protein>
    <submittedName>
        <fullName evidence="2">FBD domain</fullName>
    </submittedName>
</protein>
<accession>A0A8T1Z2B8</accession>
<dbReference type="EMBL" id="JAEFBK010000011">
    <property type="protein sequence ID" value="KAG7552921.1"/>
    <property type="molecule type" value="Genomic_DNA"/>
</dbReference>
<feature type="domain" description="FBD" evidence="1">
    <location>
        <begin position="301"/>
        <end position="374"/>
    </location>
</feature>
<comment type="caution">
    <text evidence="2">The sequence shown here is derived from an EMBL/GenBank/DDBJ whole genome shotgun (WGS) entry which is preliminary data.</text>
</comment>
<dbReference type="InterPro" id="IPR050232">
    <property type="entry name" value="FBL13/AtMIF1-like"/>
</dbReference>
<dbReference type="PANTHER" id="PTHR31900">
    <property type="entry name" value="F-BOX/RNI SUPERFAMILY PROTEIN-RELATED"/>
    <property type="match status" value="1"/>
</dbReference>
<evidence type="ECO:0000259" key="1">
    <source>
        <dbReference type="SMART" id="SM00579"/>
    </source>
</evidence>
<keyword evidence="3" id="KW-1185">Reference proteome</keyword>